<keyword evidence="4 7" id="KW-1133">Transmembrane helix</keyword>
<sequence>MEKSGEVPPAYTDLPPGEQQQYAPPPGYTQQPGYPGYYGPPQPGYGYPQQGFEHPPQQGYGPPPNYMGVAPPGQYPQQQFQYTGTNNIVVTQQPGSYPIVGGPAPPDHMCAAIFVTLCCFWPTGIVAIMRASDARSALARGDIPAATAHARSAKSMVTISVVIGIIAFVLVAIIIGVYVGLAMRAINDQNY</sequence>
<keyword evidence="5 7" id="KW-0472">Membrane</keyword>
<evidence type="ECO:0000256" key="3">
    <source>
        <dbReference type="ARBA" id="ARBA00022692"/>
    </source>
</evidence>
<comment type="subcellular location">
    <subcellularLocation>
        <location evidence="1">Membrane</location>
    </subcellularLocation>
</comment>
<dbReference type="InterPro" id="IPR007593">
    <property type="entry name" value="CD225/Dispanin_fam"/>
</dbReference>
<feature type="compositionally biased region" description="Low complexity" evidence="6">
    <location>
        <begin position="44"/>
        <end position="60"/>
    </location>
</feature>
<evidence type="ECO:0000313" key="8">
    <source>
        <dbReference type="EMBL" id="CAL1538280.1"/>
    </source>
</evidence>
<protein>
    <recommendedName>
        <fullName evidence="10">Proline-rich transmembrane protein 1</fullName>
    </recommendedName>
</protein>
<proteinExistence type="inferred from homology"/>
<dbReference type="GO" id="GO:0016020">
    <property type="term" value="C:membrane"/>
    <property type="evidence" value="ECO:0007669"/>
    <property type="project" value="UniProtKB-SubCell"/>
</dbReference>
<evidence type="ECO:0000313" key="9">
    <source>
        <dbReference type="Proteomes" id="UP001497497"/>
    </source>
</evidence>
<evidence type="ECO:0000256" key="5">
    <source>
        <dbReference type="ARBA" id="ARBA00023136"/>
    </source>
</evidence>
<feature type="region of interest" description="Disordered" evidence="6">
    <location>
        <begin position="1"/>
        <end position="61"/>
    </location>
</feature>
<keyword evidence="3 7" id="KW-0812">Transmembrane</keyword>
<evidence type="ECO:0000256" key="2">
    <source>
        <dbReference type="ARBA" id="ARBA00006843"/>
    </source>
</evidence>
<dbReference type="Proteomes" id="UP001497497">
    <property type="component" value="Unassembled WGS sequence"/>
</dbReference>
<evidence type="ECO:0000256" key="4">
    <source>
        <dbReference type="ARBA" id="ARBA00022989"/>
    </source>
</evidence>
<keyword evidence="9" id="KW-1185">Reference proteome</keyword>
<evidence type="ECO:0008006" key="10">
    <source>
        <dbReference type="Google" id="ProtNLM"/>
    </source>
</evidence>
<name>A0AAV2HVN6_LYMST</name>
<evidence type="ECO:0000256" key="6">
    <source>
        <dbReference type="SAM" id="MobiDB-lite"/>
    </source>
</evidence>
<dbReference type="InterPro" id="IPR051423">
    <property type="entry name" value="CD225/Dispanin"/>
</dbReference>
<dbReference type="PANTHER" id="PTHR14948:SF25">
    <property type="entry name" value="DUF4190 DOMAIN-CONTAINING PROTEIN"/>
    <property type="match status" value="1"/>
</dbReference>
<comment type="similarity">
    <text evidence="2">Belongs to the CD225/Dispanin family.</text>
</comment>
<dbReference type="Pfam" id="PF04505">
    <property type="entry name" value="CD225"/>
    <property type="match status" value="1"/>
</dbReference>
<dbReference type="EMBL" id="CAXITT010000293">
    <property type="protein sequence ID" value="CAL1538280.1"/>
    <property type="molecule type" value="Genomic_DNA"/>
</dbReference>
<evidence type="ECO:0000256" key="7">
    <source>
        <dbReference type="SAM" id="Phobius"/>
    </source>
</evidence>
<comment type="caution">
    <text evidence="8">The sequence shown here is derived from an EMBL/GenBank/DDBJ whole genome shotgun (WGS) entry which is preliminary data.</text>
</comment>
<dbReference type="PANTHER" id="PTHR14948">
    <property type="entry name" value="NG5"/>
    <property type="match status" value="1"/>
</dbReference>
<organism evidence="8 9">
    <name type="scientific">Lymnaea stagnalis</name>
    <name type="common">Great pond snail</name>
    <name type="synonym">Helix stagnalis</name>
    <dbReference type="NCBI Taxonomy" id="6523"/>
    <lineage>
        <taxon>Eukaryota</taxon>
        <taxon>Metazoa</taxon>
        <taxon>Spiralia</taxon>
        <taxon>Lophotrochozoa</taxon>
        <taxon>Mollusca</taxon>
        <taxon>Gastropoda</taxon>
        <taxon>Heterobranchia</taxon>
        <taxon>Euthyneura</taxon>
        <taxon>Panpulmonata</taxon>
        <taxon>Hygrophila</taxon>
        <taxon>Lymnaeoidea</taxon>
        <taxon>Lymnaeidae</taxon>
        <taxon>Lymnaea</taxon>
    </lineage>
</organism>
<feature type="transmembrane region" description="Helical" evidence="7">
    <location>
        <begin position="157"/>
        <end position="181"/>
    </location>
</feature>
<evidence type="ECO:0000256" key="1">
    <source>
        <dbReference type="ARBA" id="ARBA00004370"/>
    </source>
</evidence>
<feature type="compositionally biased region" description="Low complexity" evidence="6">
    <location>
        <begin position="28"/>
        <end position="37"/>
    </location>
</feature>
<accession>A0AAV2HVN6</accession>
<gene>
    <name evidence="8" type="ORF">GSLYS_00012101001</name>
</gene>
<dbReference type="AlphaFoldDB" id="A0AAV2HVN6"/>
<reference evidence="8 9" key="1">
    <citation type="submission" date="2024-04" db="EMBL/GenBank/DDBJ databases">
        <authorList>
            <consortium name="Genoscope - CEA"/>
            <person name="William W."/>
        </authorList>
    </citation>
    <scope>NUCLEOTIDE SEQUENCE [LARGE SCALE GENOMIC DNA]</scope>
</reference>